<evidence type="ECO:0000313" key="2">
    <source>
        <dbReference type="Proteomes" id="UP000058925"/>
    </source>
</evidence>
<organism evidence="1 2">
    <name type="scientific">Candidatus Nitrosocosmicus oleophilus</name>
    <dbReference type="NCBI Taxonomy" id="1353260"/>
    <lineage>
        <taxon>Archaea</taxon>
        <taxon>Nitrososphaerota</taxon>
        <taxon>Nitrososphaeria</taxon>
        <taxon>Nitrososphaerales</taxon>
        <taxon>Nitrososphaeraceae</taxon>
        <taxon>Candidatus Nitrosocosmicus</taxon>
    </lineage>
</organism>
<sequence length="106" mass="11866">MNREIRNYQLIFIACFVFLFSAYSIAYGEPLLVPNYADPTDQGLTSLVFNNCYTQQIDKNPVPSNTTIQLVCNQKVIDDVELSHSVANDMEAVQSSFENLPGVKAN</sequence>
<keyword evidence="2" id="KW-1185">Reference proteome</keyword>
<reference evidence="2" key="1">
    <citation type="submission" date="2015-10" db="EMBL/GenBank/DDBJ databases">
        <title>Niche specialization of a soil ammonia-oxidizing archaeon, Candidatus Nitrosocosmicus oleophilus.</title>
        <authorList>
            <person name="Jung M.-Y."/>
            <person name="Rhee S.-K."/>
        </authorList>
    </citation>
    <scope>NUCLEOTIDE SEQUENCE [LARGE SCALE GENOMIC DNA]</scope>
    <source>
        <strain evidence="2">MY3</strain>
    </source>
</reference>
<gene>
    <name evidence="1" type="ORF">NMY3_01607</name>
</gene>
<dbReference type="KEGG" id="taa:NMY3_01607"/>
<dbReference type="AlphaFoldDB" id="A0A654LYH7"/>
<dbReference type="RefSeq" id="WP_196818202.1">
    <property type="nucleotide sequence ID" value="NZ_CP012850.1"/>
</dbReference>
<name>A0A654LYH7_9ARCH</name>
<proteinExistence type="predicted"/>
<accession>A0A654LYH7</accession>
<dbReference type="Proteomes" id="UP000058925">
    <property type="component" value="Chromosome"/>
</dbReference>
<evidence type="ECO:0000313" key="1">
    <source>
        <dbReference type="EMBL" id="ALI35810.1"/>
    </source>
</evidence>
<protein>
    <submittedName>
        <fullName evidence="1">Uncharacterized protein</fullName>
    </submittedName>
</protein>
<dbReference type="EMBL" id="CP012850">
    <property type="protein sequence ID" value="ALI35810.1"/>
    <property type="molecule type" value="Genomic_DNA"/>
</dbReference>
<dbReference type="GeneID" id="60421639"/>